<dbReference type="PANTHER" id="PTHR45180">
    <property type="entry name" value="OS01G0307686 PROTEIN"/>
    <property type="match status" value="1"/>
</dbReference>
<dbReference type="EMBL" id="AUSU01005160">
    <property type="protein sequence ID" value="EPS63915.1"/>
    <property type="molecule type" value="Genomic_DNA"/>
</dbReference>
<dbReference type="CDD" id="cd02440">
    <property type="entry name" value="AdoMet_MTases"/>
    <property type="match status" value="1"/>
</dbReference>
<dbReference type="InterPro" id="IPR013216">
    <property type="entry name" value="Methyltransf_11"/>
</dbReference>
<protein>
    <recommendedName>
        <fullName evidence="1">Methyltransferase type 11 domain-containing protein</fullName>
    </recommendedName>
</protein>
<evidence type="ECO:0000259" key="1">
    <source>
        <dbReference type="Pfam" id="PF08241"/>
    </source>
</evidence>
<evidence type="ECO:0000313" key="3">
    <source>
        <dbReference type="Proteomes" id="UP000015453"/>
    </source>
</evidence>
<organism evidence="2 3">
    <name type="scientific">Genlisea aurea</name>
    <dbReference type="NCBI Taxonomy" id="192259"/>
    <lineage>
        <taxon>Eukaryota</taxon>
        <taxon>Viridiplantae</taxon>
        <taxon>Streptophyta</taxon>
        <taxon>Embryophyta</taxon>
        <taxon>Tracheophyta</taxon>
        <taxon>Spermatophyta</taxon>
        <taxon>Magnoliopsida</taxon>
        <taxon>eudicotyledons</taxon>
        <taxon>Gunneridae</taxon>
        <taxon>Pentapetalae</taxon>
        <taxon>asterids</taxon>
        <taxon>lamiids</taxon>
        <taxon>Lamiales</taxon>
        <taxon>Lentibulariaceae</taxon>
        <taxon>Genlisea</taxon>
    </lineage>
</organism>
<comment type="caution">
    <text evidence="2">The sequence shown here is derived from an EMBL/GenBank/DDBJ whole genome shotgun (WGS) entry which is preliminary data.</text>
</comment>
<accession>S8CAP7</accession>
<dbReference type="AlphaFoldDB" id="S8CAP7"/>
<dbReference type="InterPro" id="IPR029063">
    <property type="entry name" value="SAM-dependent_MTases_sf"/>
</dbReference>
<dbReference type="GO" id="GO:0008757">
    <property type="term" value="F:S-adenosylmethionine-dependent methyltransferase activity"/>
    <property type="evidence" value="ECO:0007669"/>
    <property type="project" value="InterPro"/>
</dbReference>
<evidence type="ECO:0000313" key="2">
    <source>
        <dbReference type="EMBL" id="EPS63915.1"/>
    </source>
</evidence>
<dbReference type="Proteomes" id="UP000015453">
    <property type="component" value="Unassembled WGS sequence"/>
</dbReference>
<proteinExistence type="predicted"/>
<feature type="domain" description="Methyltransferase type 11" evidence="1">
    <location>
        <begin position="39"/>
        <end position="133"/>
    </location>
</feature>
<gene>
    <name evidence="2" type="ORF">M569_10867</name>
</gene>
<dbReference type="PANTHER" id="PTHR45180:SF1">
    <property type="entry name" value="OS01G0307686 PROTEIN"/>
    <property type="match status" value="1"/>
</dbReference>
<reference evidence="2 3" key="1">
    <citation type="journal article" date="2013" name="BMC Genomics">
        <title>The miniature genome of a carnivorous plant Genlisea aurea contains a low number of genes and short non-coding sequences.</title>
        <authorList>
            <person name="Leushkin E.V."/>
            <person name="Sutormin R.A."/>
            <person name="Nabieva E.R."/>
            <person name="Penin A.A."/>
            <person name="Kondrashov A.S."/>
            <person name="Logacheva M.D."/>
        </authorList>
    </citation>
    <scope>NUCLEOTIDE SEQUENCE [LARGE SCALE GENOMIC DNA]</scope>
</reference>
<dbReference type="SUPFAM" id="SSF53335">
    <property type="entry name" value="S-adenosyl-L-methionine-dependent methyltransferases"/>
    <property type="match status" value="1"/>
</dbReference>
<keyword evidence="3" id="KW-1185">Reference proteome</keyword>
<name>S8CAP7_9LAMI</name>
<dbReference type="Gene3D" id="3.40.50.150">
    <property type="entry name" value="Vaccinia Virus protein VP39"/>
    <property type="match status" value="1"/>
</dbReference>
<dbReference type="Pfam" id="PF08241">
    <property type="entry name" value="Methyltransf_11"/>
    <property type="match status" value="1"/>
</dbReference>
<dbReference type="GO" id="GO:0009820">
    <property type="term" value="P:alkaloid metabolic process"/>
    <property type="evidence" value="ECO:0007669"/>
    <property type="project" value="UniProtKB-KW"/>
</dbReference>
<dbReference type="OrthoDB" id="10027013at2759"/>
<sequence length="266" mass="30062">MADLFLKQPKEYAEGRPAYPQQLFDFIASKTPSHHLAWDVGTGSGQAARSLADIYSNVVATDTSPNQLEHAEKLPNIAYRCTPPKMSTPELRRDVGSESSFDVVTVAQALHWFDLPTFYEQARYVLKKPDGVVAAWCYTLPEVSPEVDSVLRRYYSEDTEPYWDPARSLVDRKYETVDFPFEAVDGCDHTGPFRFDAEKGMDLEGYLTYLKSWSAYQTAKEKGVCLLGGDVVRRFEKAWNDHGPPQKVATFPVYLRIGKVGSLQNE</sequence>